<evidence type="ECO:0000256" key="1">
    <source>
        <dbReference type="SAM" id="MobiDB-lite"/>
    </source>
</evidence>
<name>A0A418Q9Z1_9CORY</name>
<keyword evidence="3" id="KW-1185">Reference proteome</keyword>
<proteinExistence type="predicted"/>
<dbReference type="OrthoDB" id="4415348at2"/>
<sequence length="142" mass="15794">MPRSMLVTPDLRTEEMDVDLSDAPMVLGGNEHDRLHVAFVDSGMTVAALYSSDAKKVEDPEPNPLASMGRKEAETGDSRFLSDPTRAILGPVLFVGEEGEDLTDEEIESIYKGIRAVENYKNDYEEEFTLWRDAVINLTKGL</sequence>
<evidence type="ECO:0000313" key="2">
    <source>
        <dbReference type="EMBL" id="RIX36837.1"/>
    </source>
</evidence>
<protein>
    <submittedName>
        <fullName evidence="2">Uncharacterized protein</fullName>
    </submittedName>
</protein>
<dbReference type="AlphaFoldDB" id="A0A418Q9Z1"/>
<feature type="region of interest" description="Disordered" evidence="1">
    <location>
        <begin position="54"/>
        <end position="82"/>
    </location>
</feature>
<accession>A0A418Q9Z1</accession>
<comment type="caution">
    <text evidence="2">The sequence shown here is derived from an EMBL/GenBank/DDBJ whole genome shotgun (WGS) entry which is preliminary data.</text>
</comment>
<organism evidence="2 3">
    <name type="scientific">Corynebacterium falsenii</name>
    <dbReference type="NCBI Taxonomy" id="108486"/>
    <lineage>
        <taxon>Bacteria</taxon>
        <taxon>Bacillati</taxon>
        <taxon>Actinomycetota</taxon>
        <taxon>Actinomycetes</taxon>
        <taxon>Mycobacteriales</taxon>
        <taxon>Corynebacteriaceae</taxon>
        <taxon>Corynebacterium</taxon>
    </lineage>
</organism>
<dbReference type="RefSeq" id="WP_025403448.1">
    <property type="nucleotide sequence ID" value="NZ_CBCRUA010000001.1"/>
</dbReference>
<gene>
    <name evidence="2" type="ORF">D3M95_01125</name>
</gene>
<evidence type="ECO:0000313" key="3">
    <source>
        <dbReference type="Proteomes" id="UP000285278"/>
    </source>
</evidence>
<dbReference type="Proteomes" id="UP000285278">
    <property type="component" value="Unassembled WGS sequence"/>
</dbReference>
<dbReference type="STRING" id="1451189.CFAL_09490"/>
<reference evidence="2 3" key="1">
    <citation type="submission" date="2018-09" db="EMBL/GenBank/DDBJ databases">
        <title>Optimization and identification of Corynebacterium falsenii FN1-14 from fish paste.</title>
        <authorList>
            <person name="Daroonpunt R."/>
            <person name="Tanasupawat S."/>
        </authorList>
    </citation>
    <scope>NUCLEOTIDE SEQUENCE [LARGE SCALE GENOMIC DNA]</scope>
    <source>
        <strain evidence="2 3">FN1-14</strain>
    </source>
</reference>
<dbReference type="EMBL" id="QXJK01000001">
    <property type="protein sequence ID" value="RIX36837.1"/>
    <property type="molecule type" value="Genomic_DNA"/>
</dbReference>